<dbReference type="InterPro" id="IPR035965">
    <property type="entry name" value="PAS-like_dom_sf"/>
</dbReference>
<evidence type="ECO:0000256" key="3">
    <source>
        <dbReference type="ARBA" id="ARBA00022553"/>
    </source>
</evidence>
<keyword evidence="12" id="KW-1185">Reference proteome</keyword>
<organism evidence="11 12">
    <name type="scientific">Pseudomonas gregormendelii</name>
    <dbReference type="NCBI Taxonomy" id="1628277"/>
    <lineage>
        <taxon>Bacteria</taxon>
        <taxon>Pseudomonadati</taxon>
        <taxon>Pseudomonadota</taxon>
        <taxon>Gammaproteobacteria</taxon>
        <taxon>Pseudomonadales</taxon>
        <taxon>Pseudomonadaceae</taxon>
        <taxon>Pseudomonas</taxon>
    </lineage>
</organism>
<evidence type="ECO:0000259" key="9">
    <source>
        <dbReference type="PROSITE" id="PS50112"/>
    </source>
</evidence>
<keyword evidence="7" id="KW-1133">Transmembrane helix</keyword>
<dbReference type="SMART" id="SM00387">
    <property type="entry name" value="HATPase_c"/>
    <property type="match status" value="1"/>
</dbReference>
<dbReference type="InterPro" id="IPR003661">
    <property type="entry name" value="HisK_dim/P_dom"/>
</dbReference>
<evidence type="ECO:0000256" key="6">
    <source>
        <dbReference type="SAM" id="MobiDB-lite"/>
    </source>
</evidence>
<keyword evidence="7" id="KW-0812">Transmembrane</keyword>
<dbReference type="InterPro" id="IPR036097">
    <property type="entry name" value="HisK_dim/P_sf"/>
</dbReference>
<dbReference type="InterPro" id="IPR013656">
    <property type="entry name" value="PAS_4"/>
</dbReference>
<protein>
    <recommendedName>
        <fullName evidence="2">histidine kinase</fullName>
        <ecNumber evidence="2">2.7.13.3</ecNumber>
    </recommendedName>
</protein>
<feature type="domain" description="Histidine kinase" evidence="8">
    <location>
        <begin position="241"/>
        <end position="449"/>
    </location>
</feature>
<accession>A0ABS3AG60</accession>
<dbReference type="EC" id="2.7.13.3" evidence="2"/>
<dbReference type="PROSITE" id="PS50112">
    <property type="entry name" value="PAS"/>
    <property type="match status" value="1"/>
</dbReference>
<evidence type="ECO:0000313" key="12">
    <source>
        <dbReference type="Proteomes" id="UP000772591"/>
    </source>
</evidence>
<keyword evidence="4" id="KW-0808">Transferase</keyword>
<feature type="region of interest" description="Disordered" evidence="6">
    <location>
        <begin position="446"/>
        <end position="511"/>
    </location>
</feature>
<evidence type="ECO:0000256" key="7">
    <source>
        <dbReference type="SAM" id="Phobius"/>
    </source>
</evidence>
<dbReference type="SMART" id="SM00388">
    <property type="entry name" value="HisKA"/>
    <property type="match status" value="1"/>
</dbReference>
<dbReference type="Pfam" id="PF08448">
    <property type="entry name" value="PAS_4"/>
    <property type="match status" value="1"/>
</dbReference>
<dbReference type="SMART" id="SM00091">
    <property type="entry name" value="PAS"/>
    <property type="match status" value="1"/>
</dbReference>
<dbReference type="SUPFAM" id="SSF55874">
    <property type="entry name" value="ATPase domain of HSP90 chaperone/DNA topoisomerase II/histidine kinase"/>
    <property type="match status" value="1"/>
</dbReference>
<dbReference type="Gene3D" id="3.30.450.20">
    <property type="entry name" value="PAS domain"/>
    <property type="match status" value="1"/>
</dbReference>
<dbReference type="Gene3D" id="3.30.565.10">
    <property type="entry name" value="Histidine kinase-like ATPase, C-terminal domain"/>
    <property type="match status" value="1"/>
</dbReference>
<dbReference type="RefSeq" id="WP_205892810.1">
    <property type="nucleotide sequence ID" value="NZ_JADEVO010000015.1"/>
</dbReference>
<keyword evidence="7" id="KW-0472">Membrane</keyword>
<feature type="domain" description="PAC" evidence="10">
    <location>
        <begin position="167"/>
        <end position="223"/>
    </location>
</feature>
<evidence type="ECO:0000256" key="5">
    <source>
        <dbReference type="ARBA" id="ARBA00022777"/>
    </source>
</evidence>
<dbReference type="CDD" id="cd00082">
    <property type="entry name" value="HisKA"/>
    <property type="match status" value="1"/>
</dbReference>
<dbReference type="EMBL" id="JADEVO010000015">
    <property type="protein sequence ID" value="MBN3966173.1"/>
    <property type="molecule type" value="Genomic_DNA"/>
</dbReference>
<dbReference type="PROSITE" id="PS50109">
    <property type="entry name" value="HIS_KIN"/>
    <property type="match status" value="1"/>
</dbReference>
<dbReference type="CDD" id="cd00130">
    <property type="entry name" value="PAS"/>
    <property type="match status" value="1"/>
</dbReference>
<dbReference type="CDD" id="cd16922">
    <property type="entry name" value="HATPase_EvgS-ArcB-TorS-like"/>
    <property type="match status" value="1"/>
</dbReference>
<reference evidence="11 12" key="1">
    <citation type="journal article" date="2021" name="Int. J. Syst. Evol. Microbiol.">
        <title>Pseudomonas piscium sp. nov., Pseudomonas pisciculturae sp. nov., Pseudomonas mucoides sp. nov. and Pseudomonas neuropathica sp. nov. isolated from rainbow trout.</title>
        <authorList>
            <person name="Duman M."/>
            <person name="Mulet M."/>
            <person name="Altun S."/>
            <person name="Saticioglu I.B."/>
            <person name="Gomila M."/>
            <person name="Lalucat J."/>
            <person name="Garcia-Valdes E."/>
        </authorList>
    </citation>
    <scope>NUCLEOTIDE SEQUENCE [LARGE SCALE GENOMIC DNA]</scope>
    <source>
        <strain evidence="11 12">LMG 28632</strain>
    </source>
</reference>
<keyword evidence="5" id="KW-0418">Kinase</keyword>
<proteinExistence type="predicted"/>
<gene>
    <name evidence="11" type="ORF">IMW75_12915</name>
</gene>
<dbReference type="SUPFAM" id="SSF55785">
    <property type="entry name" value="PYP-like sensor domain (PAS domain)"/>
    <property type="match status" value="1"/>
</dbReference>
<dbReference type="InterPro" id="IPR005467">
    <property type="entry name" value="His_kinase_dom"/>
</dbReference>
<dbReference type="PANTHER" id="PTHR43047">
    <property type="entry name" value="TWO-COMPONENT HISTIDINE PROTEIN KINASE"/>
    <property type="match status" value="1"/>
</dbReference>
<dbReference type="InterPro" id="IPR036890">
    <property type="entry name" value="HATPase_C_sf"/>
</dbReference>
<evidence type="ECO:0000259" key="10">
    <source>
        <dbReference type="PROSITE" id="PS50113"/>
    </source>
</evidence>
<name>A0ABS3AG60_9PSED</name>
<evidence type="ECO:0000313" key="11">
    <source>
        <dbReference type="EMBL" id="MBN3966173.1"/>
    </source>
</evidence>
<feature type="domain" description="PAS" evidence="9">
    <location>
        <begin position="104"/>
        <end position="142"/>
    </location>
</feature>
<dbReference type="InterPro" id="IPR000014">
    <property type="entry name" value="PAS"/>
</dbReference>
<comment type="caution">
    <text evidence="11">The sequence shown here is derived from an EMBL/GenBank/DDBJ whole genome shotgun (WGS) entry which is preliminary data.</text>
</comment>
<dbReference type="Pfam" id="PF02518">
    <property type="entry name" value="HATPase_c"/>
    <property type="match status" value="1"/>
</dbReference>
<evidence type="ECO:0000256" key="2">
    <source>
        <dbReference type="ARBA" id="ARBA00012438"/>
    </source>
</evidence>
<dbReference type="Proteomes" id="UP000772591">
    <property type="component" value="Unassembled WGS sequence"/>
</dbReference>
<dbReference type="SUPFAM" id="SSF47384">
    <property type="entry name" value="Homodimeric domain of signal transducing histidine kinase"/>
    <property type="match status" value="1"/>
</dbReference>
<dbReference type="PRINTS" id="PR00344">
    <property type="entry name" value="BCTRLSENSOR"/>
</dbReference>
<sequence>MFALTHAFHNRMGRLLRLISAICVLSGLGSWCRVQACDELPASVPAPIHSPWALVSDQAWAIALVILVIFLSSLYWNWRLQIQVRQRKSAQAELQDKLAFQFSLINSLPTPLYVCDLQGRLNTCNRAYEELFGTALENIQGRLPTEQDCLPGVFSQDLQHAHRRLLRAHQPHFVDTSLEVNGELRQLYQWLVPFYSARGELEGLLGGWLDISERKQLELKLRESKQIAQKASAAKSEFLATMSHELRTPLNALVGLLELEATAETTPSMNLRIAQQSAMSMIDLIGNILDLDKIESGLMQLTPAPTALEPLLRSSLRLFAVQAHEKNLELSLDYCAAPQRLHHLDALRLQQIVHNLISNALKFTHQGAILIRVQETDTGPDSSLVTLTVSDSGIGIPQEQQAEIFEPYRQAHASIAHLYGGSGLGLSICHQLAQLMAGRIWLDEPPRPGLHGQPRTAVDLAGGEPAQRKTPHADTAGEPRLERPGGRRCIDQRPGHGLATGAPGQSGRPCVQWRRGTAGLAARVV</sequence>
<feature type="transmembrane region" description="Helical" evidence="7">
    <location>
        <begin position="60"/>
        <end position="78"/>
    </location>
</feature>
<dbReference type="PROSITE" id="PS50113">
    <property type="entry name" value="PAC"/>
    <property type="match status" value="1"/>
</dbReference>
<dbReference type="InterPro" id="IPR003594">
    <property type="entry name" value="HATPase_dom"/>
</dbReference>
<evidence type="ECO:0000256" key="4">
    <source>
        <dbReference type="ARBA" id="ARBA00022679"/>
    </source>
</evidence>
<dbReference type="Pfam" id="PF00512">
    <property type="entry name" value="HisKA"/>
    <property type="match status" value="1"/>
</dbReference>
<evidence type="ECO:0000259" key="8">
    <source>
        <dbReference type="PROSITE" id="PS50109"/>
    </source>
</evidence>
<feature type="compositionally biased region" description="Basic and acidic residues" evidence="6">
    <location>
        <begin position="471"/>
        <end position="494"/>
    </location>
</feature>
<dbReference type="InterPro" id="IPR004358">
    <property type="entry name" value="Sig_transdc_His_kin-like_C"/>
</dbReference>
<keyword evidence="3" id="KW-0597">Phosphoprotein</keyword>
<dbReference type="Gene3D" id="1.10.287.130">
    <property type="match status" value="1"/>
</dbReference>
<dbReference type="PANTHER" id="PTHR43047:SF72">
    <property type="entry name" value="OSMOSENSING HISTIDINE PROTEIN KINASE SLN1"/>
    <property type="match status" value="1"/>
</dbReference>
<comment type="catalytic activity">
    <reaction evidence="1">
        <text>ATP + protein L-histidine = ADP + protein N-phospho-L-histidine.</text>
        <dbReference type="EC" id="2.7.13.3"/>
    </reaction>
</comment>
<dbReference type="InterPro" id="IPR000700">
    <property type="entry name" value="PAS-assoc_C"/>
</dbReference>
<dbReference type="NCBIfam" id="TIGR00229">
    <property type="entry name" value="sensory_box"/>
    <property type="match status" value="1"/>
</dbReference>
<evidence type="ECO:0000256" key="1">
    <source>
        <dbReference type="ARBA" id="ARBA00000085"/>
    </source>
</evidence>